<evidence type="ECO:0000256" key="1">
    <source>
        <dbReference type="ARBA" id="ARBA00008649"/>
    </source>
</evidence>
<dbReference type="InterPro" id="IPR028502">
    <property type="entry name" value="SH3RF3_RING-HC_Zfn"/>
</dbReference>
<feature type="compositionally biased region" description="Basic and acidic residues" evidence="7">
    <location>
        <begin position="670"/>
        <end position="681"/>
    </location>
</feature>
<gene>
    <name evidence="8" type="ORF">CGI_10009225</name>
</gene>
<dbReference type="PRINTS" id="PR00452">
    <property type="entry name" value="SH3DOMAIN"/>
</dbReference>
<feature type="region of interest" description="Disordered" evidence="7">
    <location>
        <begin position="423"/>
        <end position="617"/>
    </location>
</feature>
<proteinExistence type="inferred from homology"/>
<dbReference type="InterPro" id="IPR001452">
    <property type="entry name" value="SH3_domain"/>
</dbReference>
<evidence type="ECO:0000256" key="3">
    <source>
        <dbReference type="ARBA" id="ARBA00022723"/>
    </source>
</evidence>
<dbReference type="FunFam" id="3.30.40.10:FF:000077">
    <property type="entry name" value="E3 ubiquitin-protein ligase SH3RF1 isoform X1"/>
    <property type="match status" value="1"/>
</dbReference>
<name>K1QCJ9_MAGGI</name>
<feature type="compositionally biased region" description="Polar residues" evidence="7">
    <location>
        <begin position="427"/>
        <end position="437"/>
    </location>
</feature>
<dbReference type="Pfam" id="PF00018">
    <property type="entry name" value="SH3_1"/>
    <property type="match status" value="2"/>
</dbReference>
<feature type="compositionally biased region" description="Polar residues" evidence="7">
    <location>
        <begin position="351"/>
        <end position="364"/>
    </location>
</feature>
<keyword evidence="6" id="KW-0832">Ubl conjugation</keyword>
<feature type="compositionally biased region" description="Polar residues" evidence="7">
    <location>
        <begin position="683"/>
        <end position="697"/>
    </location>
</feature>
<dbReference type="InterPro" id="IPR018957">
    <property type="entry name" value="Znf_C3HC4_RING-type"/>
</dbReference>
<dbReference type="SUPFAM" id="SSF50044">
    <property type="entry name" value="SH3-domain"/>
    <property type="match status" value="4"/>
</dbReference>
<feature type="compositionally biased region" description="Basic residues" evidence="7">
    <location>
        <begin position="715"/>
        <end position="728"/>
    </location>
</feature>
<dbReference type="PRINTS" id="PR00499">
    <property type="entry name" value="P67PHOX"/>
</dbReference>
<evidence type="ECO:0000256" key="4">
    <source>
        <dbReference type="ARBA" id="ARBA00022771"/>
    </source>
</evidence>
<dbReference type="Pfam" id="PF00097">
    <property type="entry name" value="zf-C3HC4"/>
    <property type="match status" value="1"/>
</dbReference>
<dbReference type="GO" id="GO:0008270">
    <property type="term" value="F:zinc ion binding"/>
    <property type="evidence" value="ECO:0007669"/>
    <property type="project" value="UniProtKB-KW"/>
</dbReference>
<feature type="compositionally biased region" description="Low complexity" evidence="7">
    <location>
        <begin position="306"/>
        <end position="315"/>
    </location>
</feature>
<feature type="compositionally biased region" description="Low complexity" evidence="7">
    <location>
        <begin position="439"/>
        <end position="455"/>
    </location>
</feature>
<evidence type="ECO:0000313" key="8">
    <source>
        <dbReference type="EMBL" id="EKC28879.1"/>
    </source>
</evidence>
<dbReference type="SMART" id="SM00326">
    <property type="entry name" value="SH3"/>
    <property type="match status" value="4"/>
</dbReference>
<feature type="compositionally biased region" description="Low complexity" evidence="7">
    <location>
        <begin position="503"/>
        <end position="535"/>
    </location>
</feature>
<dbReference type="InterPro" id="IPR036028">
    <property type="entry name" value="SH3-like_dom_sf"/>
</dbReference>
<dbReference type="InterPro" id="IPR050384">
    <property type="entry name" value="Endophilin_SH3RF"/>
</dbReference>
<keyword evidence="4" id="KW-0863">Zinc-finger</keyword>
<dbReference type="PANTHER" id="PTHR14167">
    <property type="entry name" value="SH3 DOMAIN-CONTAINING"/>
    <property type="match status" value="1"/>
</dbReference>
<dbReference type="SMART" id="SM00184">
    <property type="entry name" value="RING"/>
    <property type="match status" value="1"/>
</dbReference>
<dbReference type="Pfam" id="PF14604">
    <property type="entry name" value="SH3_9"/>
    <property type="match status" value="1"/>
</dbReference>
<accession>K1QCJ9</accession>
<dbReference type="PROSITE" id="PS00518">
    <property type="entry name" value="ZF_RING_1"/>
    <property type="match status" value="1"/>
</dbReference>
<evidence type="ECO:0000256" key="2">
    <source>
        <dbReference type="ARBA" id="ARBA00022443"/>
    </source>
</evidence>
<dbReference type="PROSITE" id="PS50002">
    <property type="entry name" value="SH3"/>
    <property type="match status" value="4"/>
</dbReference>
<dbReference type="Gene3D" id="3.30.40.10">
    <property type="entry name" value="Zinc/RING finger domain, C3HC4 (zinc finger)"/>
    <property type="match status" value="1"/>
</dbReference>
<dbReference type="GO" id="GO:0061630">
    <property type="term" value="F:ubiquitin protein ligase activity"/>
    <property type="evidence" value="ECO:0007669"/>
    <property type="project" value="TreeGrafter"/>
</dbReference>
<organism evidence="8">
    <name type="scientific">Magallana gigas</name>
    <name type="common">Pacific oyster</name>
    <name type="synonym">Crassostrea gigas</name>
    <dbReference type="NCBI Taxonomy" id="29159"/>
    <lineage>
        <taxon>Eukaryota</taxon>
        <taxon>Metazoa</taxon>
        <taxon>Spiralia</taxon>
        <taxon>Lophotrochozoa</taxon>
        <taxon>Mollusca</taxon>
        <taxon>Bivalvia</taxon>
        <taxon>Autobranchia</taxon>
        <taxon>Pteriomorphia</taxon>
        <taxon>Ostreida</taxon>
        <taxon>Ostreoidea</taxon>
        <taxon>Ostreidae</taxon>
        <taxon>Magallana</taxon>
    </lineage>
</organism>
<dbReference type="CDD" id="cd11787">
    <property type="entry name" value="SH3_SH3RF_2"/>
    <property type="match status" value="1"/>
</dbReference>
<dbReference type="PROSITE" id="PS50089">
    <property type="entry name" value="ZF_RING_2"/>
    <property type="match status" value="1"/>
</dbReference>
<dbReference type="AlphaFoldDB" id="K1QCJ9"/>
<dbReference type="InParanoid" id="K1QCJ9"/>
<dbReference type="FunCoup" id="K1QCJ9">
    <property type="interactions" value="500"/>
</dbReference>
<dbReference type="GO" id="GO:0046330">
    <property type="term" value="P:positive regulation of JNK cascade"/>
    <property type="evidence" value="ECO:0007669"/>
    <property type="project" value="TreeGrafter"/>
</dbReference>
<dbReference type="EMBL" id="JH817692">
    <property type="protein sequence ID" value="EKC28879.1"/>
    <property type="molecule type" value="Genomic_DNA"/>
</dbReference>
<dbReference type="GO" id="GO:0032436">
    <property type="term" value="P:positive regulation of proteasomal ubiquitin-dependent protein catabolic process"/>
    <property type="evidence" value="ECO:0007669"/>
    <property type="project" value="TreeGrafter"/>
</dbReference>
<feature type="compositionally biased region" description="Basic and acidic residues" evidence="7">
    <location>
        <begin position="644"/>
        <end position="655"/>
    </location>
</feature>
<reference evidence="8" key="1">
    <citation type="journal article" date="2012" name="Nature">
        <title>The oyster genome reveals stress adaptation and complexity of shell formation.</title>
        <authorList>
            <person name="Zhang G."/>
            <person name="Fang X."/>
            <person name="Guo X."/>
            <person name="Li L."/>
            <person name="Luo R."/>
            <person name="Xu F."/>
            <person name="Yang P."/>
            <person name="Zhang L."/>
            <person name="Wang X."/>
            <person name="Qi H."/>
            <person name="Xiong Z."/>
            <person name="Que H."/>
            <person name="Xie Y."/>
            <person name="Holland P.W."/>
            <person name="Paps J."/>
            <person name="Zhu Y."/>
            <person name="Wu F."/>
            <person name="Chen Y."/>
            <person name="Wang J."/>
            <person name="Peng C."/>
            <person name="Meng J."/>
            <person name="Yang L."/>
            <person name="Liu J."/>
            <person name="Wen B."/>
            <person name="Zhang N."/>
            <person name="Huang Z."/>
            <person name="Zhu Q."/>
            <person name="Feng Y."/>
            <person name="Mount A."/>
            <person name="Hedgecock D."/>
            <person name="Xu Z."/>
            <person name="Liu Y."/>
            <person name="Domazet-Loso T."/>
            <person name="Du Y."/>
            <person name="Sun X."/>
            <person name="Zhang S."/>
            <person name="Liu B."/>
            <person name="Cheng P."/>
            <person name="Jiang X."/>
            <person name="Li J."/>
            <person name="Fan D."/>
            <person name="Wang W."/>
            <person name="Fu W."/>
            <person name="Wang T."/>
            <person name="Wang B."/>
            <person name="Zhang J."/>
            <person name="Peng Z."/>
            <person name="Li Y."/>
            <person name="Li N."/>
            <person name="Wang J."/>
            <person name="Chen M."/>
            <person name="He Y."/>
            <person name="Tan F."/>
            <person name="Song X."/>
            <person name="Zheng Q."/>
            <person name="Huang R."/>
            <person name="Yang H."/>
            <person name="Du X."/>
            <person name="Chen L."/>
            <person name="Yang M."/>
            <person name="Gaffney P.M."/>
            <person name="Wang S."/>
            <person name="Luo L."/>
            <person name="She Z."/>
            <person name="Ming Y."/>
            <person name="Huang W."/>
            <person name="Zhang S."/>
            <person name="Huang B."/>
            <person name="Zhang Y."/>
            <person name="Qu T."/>
            <person name="Ni P."/>
            <person name="Miao G."/>
            <person name="Wang J."/>
            <person name="Wang Q."/>
            <person name="Steinberg C.E."/>
            <person name="Wang H."/>
            <person name="Li N."/>
            <person name="Qian L."/>
            <person name="Zhang G."/>
            <person name="Li Y."/>
            <person name="Yang H."/>
            <person name="Liu X."/>
            <person name="Wang J."/>
            <person name="Yin Y."/>
            <person name="Wang J."/>
        </authorList>
    </citation>
    <scope>NUCLEOTIDE SEQUENCE [LARGE SCALE GENOMIC DNA]</scope>
    <source>
        <strain evidence="8">05x7-T-G4-1.051#20</strain>
    </source>
</reference>
<feature type="region of interest" description="Disordered" evidence="7">
    <location>
        <begin position="630"/>
        <end position="728"/>
    </location>
</feature>
<dbReference type="SUPFAM" id="SSF57850">
    <property type="entry name" value="RING/U-box"/>
    <property type="match status" value="1"/>
</dbReference>
<dbReference type="KEGG" id="crg:105341586"/>
<keyword evidence="3" id="KW-0479">Metal-binding</keyword>
<dbReference type="InterPro" id="IPR001841">
    <property type="entry name" value="Znf_RING"/>
</dbReference>
<dbReference type="GO" id="GO:0016567">
    <property type="term" value="P:protein ubiquitination"/>
    <property type="evidence" value="ECO:0007669"/>
    <property type="project" value="TreeGrafter"/>
</dbReference>
<dbReference type="InterPro" id="IPR013083">
    <property type="entry name" value="Znf_RING/FYVE/PHD"/>
</dbReference>
<dbReference type="InterPro" id="IPR017907">
    <property type="entry name" value="Znf_RING_CS"/>
</dbReference>
<dbReference type="CDD" id="cd16750">
    <property type="entry name" value="RING-HC_SH3RF3"/>
    <property type="match status" value="1"/>
</dbReference>
<dbReference type="Gene3D" id="2.30.30.40">
    <property type="entry name" value="SH3 Domains"/>
    <property type="match status" value="4"/>
</dbReference>
<evidence type="ECO:0000256" key="5">
    <source>
        <dbReference type="ARBA" id="ARBA00022833"/>
    </source>
</evidence>
<dbReference type="HOGENOM" id="CLU_015769_1_0_1"/>
<evidence type="ECO:0000256" key="7">
    <source>
        <dbReference type="SAM" id="MobiDB-lite"/>
    </source>
</evidence>
<feature type="compositionally biased region" description="Low complexity" evidence="7">
    <location>
        <begin position="336"/>
        <end position="350"/>
    </location>
</feature>
<comment type="similarity">
    <text evidence="1">Belongs to the SH3RF family.</text>
</comment>
<dbReference type="PANTHER" id="PTHR14167:SF51">
    <property type="entry name" value="RING-TYPE E3 UBIQUITIN TRANSFERASE"/>
    <property type="match status" value="1"/>
</dbReference>
<feature type="compositionally biased region" description="Low complexity" evidence="7">
    <location>
        <begin position="580"/>
        <end position="590"/>
    </location>
</feature>
<feature type="compositionally biased region" description="Polar residues" evidence="7">
    <location>
        <begin position="591"/>
        <end position="600"/>
    </location>
</feature>
<feature type="compositionally biased region" description="Polar residues" evidence="7">
    <location>
        <begin position="536"/>
        <end position="570"/>
    </location>
</feature>
<dbReference type="OrthoDB" id="19092at2759"/>
<dbReference type="Pfam" id="PF07653">
    <property type="entry name" value="SH3_2"/>
    <property type="match status" value="1"/>
</dbReference>
<protein>
    <submittedName>
        <fullName evidence="8">SH3 domain-containing RING finger protein 3</fullName>
    </submittedName>
</protein>
<sequence length="784" mass="85227">MDEQSLNELLECSVCLDRLDHTSKVLPCQHTFCRRCLDEIYGTKRELRCPECRTLVEIPVEELPSNILLIRLLEGLKTKNSERTRSPARHGEHGYNESLFSKQSSTLNPPSARALFNYEASEQSDLTFKKGDLILLKRQVDENWYQGELNSRQGFFPASYVQVLVPLPVTIPQCRGLYDFDVEDENDKKDCLCFKKDEILTVIKRVDSNWIEGKKGEKIGIFPISFVELNDAAKTLINSKASTNSLGGGDQASLSHAQFLSPASLAGQLPQQKRHSFTAMQETATHVNQHNRRSLELSSKGNLVIPPSSAVRQSRSPPPVPRTGPDRPRNSTDQASGSSRDTAPTSSSSRGATSLQDNPGPGNSKTKIFVALYNYKPQKEDEVELKKGDYYSVAEACQDGWLKGRCLKTGKAGVFPGNYVQPVRSPSAGNVPNSVQNVRAKSASSTSASSSSKSSSRQEKSASSRQESLGSVRPDNNVHTKQHAHTSRLEGSSKQELSTAFKSVPSSSSSSVSPGSQASSVQSSSSHRSHLPPSSIASQGAESNSDRSLITPKSSSPHASEHLPSTQSGNVHKPIHVKGSKASPRRSSSSEMQTLSSNTVVGPPNSVIGKSGPVMGAVSAPVSVVPNAQLPDAVGASGESSQPNKKEKREKEKMSLVKRLTSGKIKKSKSSPDNEGADKISHTRSGSYPSEVVNSVEGQHVKTGSFDSSMYPSHGSKHSKHKVPHREKYRCKEPYPAQHVIELDLSVGDIVYVTRKREDGWFKGTLQRSGKTGLFPGSFVEKLD</sequence>
<evidence type="ECO:0000256" key="6">
    <source>
        <dbReference type="ARBA" id="ARBA00022843"/>
    </source>
</evidence>
<feature type="region of interest" description="Disordered" evidence="7">
    <location>
        <begin position="284"/>
        <end position="364"/>
    </location>
</feature>
<keyword evidence="5" id="KW-0862">Zinc</keyword>
<keyword evidence="2" id="KW-0728">SH3 domain</keyword>